<dbReference type="Proteomes" id="UP000239735">
    <property type="component" value="Unassembled WGS sequence"/>
</dbReference>
<evidence type="ECO:0000256" key="1">
    <source>
        <dbReference type="SAM" id="MobiDB-lite"/>
    </source>
</evidence>
<feature type="transmembrane region" description="Helical" evidence="2">
    <location>
        <begin position="107"/>
        <end position="126"/>
    </location>
</feature>
<organism evidence="3 4">
    <name type="scientific">Candidatus Sulfuritelmatomonas gaucii</name>
    <dbReference type="NCBI Taxonomy" id="2043161"/>
    <lineage>
        <taxon>Bacteria</taxon>
        <taxon>Pseudomonadati</taxon>
        <taxon>Acidobacteriota</taxon>
        <taxon>Terriglobia</taxon>
        <taxon>Terriglobales</taxon>
        <taxon>Acidobacteriaceae</taxon>
        <taxon>Candidatus Sulfuritelmatomonas</taxon>
    </lineage>
</organism>
<gene>
    <name evidence="3" type="ORF">SBA5_100101</name>
</gene>
<proteinExistence type="predicted"/>
<protein>
    <submittedName>
        <fullName evidence="3">Uncharacterized protein</fullName>
    </submittedName>
</protein>
<dbReference type="OrthoDB" id="123286at2"/>
<evidence type="ECO:0000256" key="2">
    <source>
        <dbReference type="SAM" id="Phobius"/>
    </source>
</evidence>
<sequence>MAEWTGEAAGSAVASVRTDGEPTNSDLLGALTGRQAGRERAVAEKTRRVVMASLGVMEDQKAGRKRSRSLVLASFLLIVIALGPFVWRVTDDLIGGEHLSDVATQFSLWACFLCPAVLAAVVIAGWSRSKS</sequence>
<evidence type="ECO:0000313" key="4">
    <source>
        <dbReference type="Proteomes" id="UP000239735"/>
    </source>
</evidence>
<accession>A0A2N9L2Z5</accession>
<feature type="transmembrane region" description="Helical" evidence="2">
    <location>
        <begin position="70"/>
        <end position="87"/>
    </location>
</feature>
<feature type="region of interest" description="Disordered" evidence="1">
    <location>
        <begin position="1"/>
        <end position="29"/>
    </location>
</feature>
<keyword evidence="2" id="KW-0472">Membrane</keyword>
<evidence type="ECO:0000313" key="3">
    <source>
        <dbReference type="EMBL" id="SPE17503.1"/>
    </source>
</evidence>
<keyword evidence="2" id="KW-0812">Transmembrane</keyword>
<dbReference type="EMBL" id="OKRB01000002">
    <property type="protein sequence ID" value="SPE17503.1"/>
    <property type="molecule type" value="Genomic_DNA"/>
</dbReference>
<name>A0A2N9L2Z5_9BACT</name>
<keyword evidence="2" id="KW-1133">Transmembrane helix</keyword>
<dbReference type="AlphaFoldDB" id="A0A2N9L2Z5"/>
<reference evidence="4" key="1">
    <citation type="submission" date="2018-02" db="EMBL/GenBank/DDBJ databases">
        <authorList>
            <person name="Hausmann B."/>
        </authorList>
    </citation>
    <scope>NUCLEOTIDE SEQUENCE [LARGE SCALE GENOMIC DNA]</scope>
    <source>
        <strain evidence="4">Peat soil MAG SbA5</strain>
    </source>
</reference>